<dbReference type="Gene3D" id="2.60.40.10">
    <property type="entry name" value="Immunoglobulins"/>
    <property type="match status" value="1"/>
</dbReference>
<dbReference type="InterPro" id="IPR032312">
    <property type="entry name" value="LacZ_4"/>
</dbReference>
<evidence type="ECO:0000313" key="7">
    <source>
        <dbReference type="EMBL" id="CAK9096305.1"/>
    </source>
</evidence>
<dbReference type="EMBL" id="CAXAMN010025584">
    <property type="protein sequence ID" value="CAK9096305.1"/>
    <property type="molecule type" value="Genomic_DNA"/>
</dbReference>
<dbReference type="InterPro" id="IPR023230">
    <property type="entry name" value="Glyco_hydro_2_CS"/>
</dbReference>
<dbReference type="PROSITE" id="PS00719">
    <property type="entry name" value="GLYCOSYL_HYDROL_F2_1"/>
    <property type="match status" value="1"/>
</dbReference>
<evidence type="ECO:0000259" key="5">
    <source>
        <dbReference type="Pfam" id="PF02836"/>
    </source>
</evidence>
<dbReference type="Pfam" id="PF02836">
    <property type="entry name" value="Glyco_hydro_2_C"/>
    <property type="match status" value="1"/>
</dbReference>
<evidence type="ECO:0000256" key="2">
    <source>
        <dbReference type="ARBA" id="ARBA00012756"/>
    </source>
</evidence>
<dbReference type="Pfam" id="PF16353">
    <property type="entry name" value="LacZ_4"/>
    <property type="match status" value="1"/>
</dbReference>
<dbReference type="SUPFAM" id="SSF51445">
    <property type="entry name" value="(Trans)glycosidases"/>
    <property type="match status" value="1"/>
</dbReference>
<feature type="domain" description="Beta-galactosidase" evidence="6">
    <location>
        <begin position="352"/>
        <end position="385"/>
    </location>
</feature>
<evidence type="ECO:0000256" key="1">
    <source>
        <dbReference type="ARBA" id="ARBA00001412"/>
    </source>
</evidence>
<dbReference type="InterPro" id="IPR050347">
    <property type="entry name" value="Bact_Beta-galactosidase"/>
</dbReference>
<sequence length="463" mass="53194">MQKQELEKCFANVCKHHDVEVVKKNGSPAETEAVCLNVGFRTVEILEGRLLLNGSELTIRGVNRHEHHPTKGHVVDRESMIQDIQMMKENNFNAVRCAHYPNDIMFYELCDEMGLYVVDEANIESHGVDFDWSKTLGNKEEWGEAHLARVQRYVERDKNFPSIIFWSLGNEAGNGISEAQEHKWLKGRDPTRPVQYEHARKEPTWTTHNLETIDKNTDIYCPMYPSHLKLEKYGELYDSDVNALPLIMVEYAHAMGNTLGAFREYWDMIYRYGVLQGGFIWDWVDQGLETQKNGKTIWAFGGDFGAKGTPSDLNFCINGLVQPDRTPSPHLFEAKKVMQPVTFREDIEAGTIEIQNRYDFLSLDHLDFFWQITLNGSVVESGQLQGSWSSGRIVSKRNISTWVDASLWELKSICRAEFCSSQVYRLKLMDHTRSTCQSLPSFKLLASAFDMQELVSLWAVRTT</sequence>
<dbReference type="Proteomes" id="UP001642484">
    <property type="component" value="Unassembled WGS sequence"/>
</dbReference>
<protein>
    <recommendedName>
        <fullName evidence="2">beta-galactosidase</fullName>
        <ecNumber evidence="2">3.2.1.23</ecNumber>
    </recommendedName>
</protein>
<dbReference type="EC" id="3.2.1.23" evidence="2"/>
<gene>
    <name evidence="7" type="ORF">CCMP2556_LOCUS45797</name>
</gene>
<evidence type="ECO:0000313" key="8">
    <source>
        <dbReference type="Proteomes" id="UP001642484"/>
    </source>
</evidence>
<proteinExistence type="predicted"/>
<name>A0ABP0R847_9DINO</name>
<evidence type="ECO:0000256" key="4">
    <source>
        <dbReference type="ARBA" id="ARBA00023295"/>
    </source>
</evidence>
<evidence type="ECO:0000256" key="3">
    <source>
        <dbReference type="ARBA" id="ARBA00022801"/>
    </source>
</evidence>
<dbReference type="PANTHER" id="PTHR46323:SF2">
    <property type="entry name" value="BETA-GALACTOSIDASE"/>
    <property type="match status" value="1"/>
</dbReference>
<accession>A0ABP0R847</accession>
<dbReference type="InterPro" id="IPR017853">
    <property type="entry name" value="GH"/>
</dbReference>
<feature type="domain" description="Glycoside hydrolase family 2 catalytic" evidence="5">
    <location>
        <begin position="43"/>
        <end position="342"/>
    </location>
</feature>
<comment type="caution">
    <text evidence="7">The sequence shown here is derived from an EMBL/GenBank/DDBJ whole genome shotgun (WGS) entry which is preliminary data.</text>
</comment>
<dbReference type="PRINTS" id="PR00132">
    <property type="entry name" value="GLHYDRLASE2"/>
</dbReference>
<dbReference type="InterPro" id="IPR013783">
    <property type="entry name" value="Ig-like_fold"/>
</dbReference>
<dbReference type="PANTHER" id="PTHR46323">
    <property type="entry name" value="BETA-GALACTOSIDASE"/>
    <property type="match status" value="1"/>
</dbReference>
<comment type="catalytic activity">
    <reaction evidence="1">
        <text>Hydrolysis of terminal non-reducing beta-D-galactose residues in beta-D-galactosides.</text>
        <dbReference type="EC" id="3.2.1.23"/>
    </reaction>
</comment>
<dbReference type="SUPFAM" id="SSF49303">
    <property type="entry name" value="beta-Galactosidase/glucuronidase domain"/>
    <property type="match status" value="1"/>
</dbReference>
<keyword evidence="4" id="KW-0326">Glycosidase</keyword>
<reference evidence="7 8" key="1">
    <citation type="submission" date="2024-02" db="EMBL/GenBank/DDBJ databases">
        <authorList>
            <person name="Chen Y."/>
            <person name="Shah S."/>
            <person name="Dougan E. K."/>
            <person name="Thang M."/>
            <person name="Chan C."/>
        </authorList>
    </citation>
    <scope>NUCLEOTIDE SEQUENCE [LARGE SCALE GENOMIC DNA]</scope>
</reference>
<dbReference type="InterPro" id="IPR006103">
    <property type="entry name" value="Glyco_hydro_2_cat"/>
</dbReference>
<keyword evidence="3" id="KW-0378">Hydrolase</keyword>
<organism evidence="7 8">
    <name type="scientific">Durusdinium trenchii</name>
    <dbReference type="NCBI Taxonomy" id="1381693"/>
    <lineage>
        <taxon>Eukaryota</taxon>
        <taxon>Sar</taxon>
        <taxon>Alveolata</taxon>
        <taxon>Dinophyceae</taxon>
        <taxon>Suessiales</taxon>
        <taxon>Symbiodiniaceae</taxon>
        <taxon>Durusdinium</taxon>
    </lineage>
</organism>
<evidence type="ECO:0000259" key="6">
    <source>
        <dbReference type="Pfam" id="PF16353"/>
    </source>
</evidence>
<dbReference type="InterPro" id="IPR006101">
    <property type="entry name" value="Glyco_hydro_2"/>
</dbReference>
<keyword evidence="8" id="KW-1185">Reference proteome</keyword>
<dbReference type="InterPro" id="IPR036156">
    <property type="entry name" value="Beta-gal/glucu_dom_sf"/>
</dbReference>
<dbReference type="Gene3D" id="3.20.20.80">
    <property type="entry name" value="Glycosidases"/>
    <property type="match status" value="1"/>
</dbReference>